<evidence type="ECO:0000313" key="2">
    <source>
        <dbReference type="Proteomes" id="UP000184462"/>
    </source>
</evidence>
<evidence type="ECO:0000313" key="1">
    <source>
        <dbReference type="EMBL" id="SHE76436.1"/>
    </source>
</evidence>
<gene>
    <name evidence="1" type="ORF">SAMN05444278_10588</name>
</gene>
<sequence length="173" mass="20267">MKKPIRQFFISRKIKSNFSKIRTQTFSDNRALILFHTDCTDFKQLKQSFENYFVESKNYELQLIGFGSEKSLANLRDQSTENLKLISPKDFNLMANIKTESLQKCLDQSYHFCFNFYASNRSYLQLINSMISALFNIGITDEFPNKFSVSVSESQPEQFFKEVSNYISKITYA</sequence>
<accession>A0A1M4W5E4</accession>
<dbReference type="Proteomes" id="UP000184462">
    <property type="component" value="Unassembled WGS sequence"/>
</dbReference>
<dbReference type="EMBL" id="FQTW01000005">
    <property type="protein sequence ID" value="SHE76436.1"/>
    <property type="molecule type" value="Genomic_DNA"/>
</dbReference>
<organism evidence="1 2">
    <name type="scientific">Psychroflexus salarius</name>
    <dbReference type="NCBI Taxonomy" id="1155689"/>
    <lineage>
        <taxon>Bacteria</taxon>
        <taxon>Pseudomonadati</taxon>
        <taxon>Bacteroidota</taxon>
        <taxon>Flavobacteriia</taxon>
        <taxon>Flavobacteriales</taxon>
        <taxon>Flavobacteriaceae</taxon>
        <taxon>Psychroflexus</taxon>
    </lineage>
</organism>
<dbReference type="STRING" id="1155689.SAMN05444278_10588"/>
<dbReference type="Pfam" id="PF21857">
    <property type="entry name" value="DUF6913"/>
    <property type="match status" value="1"/>
</dbReference>
<dbReference type="RefSeq" id="WP_073193014.1">
    <property type="nucleotide sequence ID" value="NZ_FQTW01000005.1"/>
</dbReference>
<reference evidence="1 2" key="1">
    <citation type="submission" date="2016-11" db="EMBL/GenBank/DDBJ databases">
        <authorList>
            <person name="Jaros S."/>
            <person name="Januszkiewicz K."/>
            <person name="Wedrychowicz H."/>
        </authorList>
    </citation>
    <scope>NUCLEOTIDE SEQUENCE [LARGE SCALE GENOMIC DNA]</scope>
    <source>
        <strain evidence="1 2">DSM 25661</strain>
    </source>
</reference>
<dbReference type="AlphaFoldDB" id="A0A1M4W5E4"/>
<protein>
    <submittedName>
        <fullName evidence="1">Uncharacterized protein</fullName>
    </submittedName>
</protein>
<dbReference type="InterPro" id="IPR054207">
    <property type="entry name" value="DUF6913"/>
</dbReference>
<proteinExistence type="predicted"/>
<name>A0A1M4W5E4_9FLAO</name>
<keyword evidence="2" id="KW-1185">Reference proteome</keyword>